<dbReference type="InterPro" id="IPR046815">
    <property type="entry name" value="P2RX7_C"/>
</dbReference>
<protein>
    <submittedName>
        <fullName evidence="4">P2X purinoceptor 7-like</fullName>
    </submittedName>
</protein>
<evidence type="ECO:0000313" key="3">
    <source>
        <dbReference type="Proteomes" id="UP000515135"/>
    </source>
</evidence>
<accession>A0A6P4ZS07</accession>
<feature type="domain" description="P2X purinoreceptor 7 intracellular" evidence="2">
    <location>
        <begin position="41"/>
        <end position="175"/>
    </location>
</feature>
<keyword evidence="3" id="KW-1185">Reference proteome</keyword>
<dbReference type="KEGG" id="bbel:109481458"/>
<evidence type="ECO:0000259" key="2">
    <source>
        <dbReference type="Pfam" id="PF20478"/>
    </source>
</evidence>
<dbReference type="AlphaFoldDB" id="A0A6P4ZS07"/>
<dbReference type="OrthoDB" id="5798249at2759"/>
<reference evidence="4" key="1">
    <citation type="submission" date="2025-08" db="UniProtKB">
        <authorList>
            <consortium name="RefSeq"/>
        </authorList>
    </citation>
    <scope>IDENTIFICATION</scope>
    <source>
        <tissue evidence="4">Gonad</tissue>
    </source>
</reference>
<evidence type="ECO:0000313" key="4">
    <source>
        <dbReference type="RefSeq" id="XP_019639603.1"/>
    </source>
</evidence>
<evidence type="ECO:0000256" key="1">
    <source>
        <dbReference type="SAM" id="MobiDB-lite"/>
    </source>
</evidence>
<feature type="compositionally biased region" description="Acidic residues" evidence="1">
    <location>
        <begin position="17"/>
        <end position="33"/>
    </location>
</feature>
<feature type="region of interest" description="Disordered" evidence="1">
    <location>
        <begin position="1"/>
        <end position="33"/>
    </location>
</feature>
<dbReference type="RefSeq" id="XP_019639603.1">
    <property type="nucleotide sequence ID" value="XM_019784044.1"/>
</dbReference>
<dbReference type="Pfam" id="PF20478">
    <property type="entry name" value="P2RX7_C"/>
    <property type="match status" value="1"/>
</dbReference>
<proteinExistence type="predicted"/>
<dbReference type="PANTHER" id="PTHR36981:SF9">
    <property type="entry name" value="NANOR-RELATED"/>
    <property type="match status" value="1"/>
</dbReference>
<name>A0A6P4ZS07_BRABE</name>
<sequence>MAGVQPFRFEPQTDSSGDSEPDPGDDNVWDGGDVETERWRLGNRNWCRCGQDEDNRNCLEMPSVRESVCCHDLPELTDTDKNVGTDHRCIRNHPDFDVILHPANLRTLLIFRWDLIQQGVQEPVSNRAMRLIAYTSFTCWIHGRLGGRVRRVVPSCVVRYIRERYPEPSGVYVGFLEADD</sequence>
<dbReference type="PANTHER" id="PTHR36981">
    <property type="entry name" value="ZGC:195170"/>
    <property type="match status" value="1"/>
</dbReference>
<dbReference type="Proteomes" id="UP000515135">
    <property type="component" value="Unplaced"/>
</dbReference>
<dbReference type="GeneID" id="109481458"/>
<gene>
    <name evidence="4" type="primary">LOC109481458</name>
</gene>
<organism evidence="3 4">
    <name type="scientific">Branchiostoma belcheri</name>
    <name type="common">Amphioxus</name>
    <dbReference type="NCBI Taxonomy" id="7741"/>
    <lineage>
        <taxon>Eukaryota</taxon>
        <taxon>Metazoa</taxon>
        <taxon>Chordata</taxon>
        <taxon>Cephalochordata</taxon>
        <taxon>Leptocardii</taxon>
        <taxon>Amphioxiformes</taxon>
        <taxon>Branchiostomatidae</taxon>
        <taxon>Branchiostoma</taxon>
    </lineage>
</organism>